<proteinExistence type="predicted"/>
<gene>
    <name evidence="2" type="ORF">P0Y53_11870</name>
</gene>
<feature type="transmembrane region" description="Helical" evidence="1">
    <location>
        <begin position="208"/>
        <end position="226"/>
    </location>
</feature>
<feature type="transmembrane region" description="Helical" evidence="1">
    <location>
        <begin position="232"/>
        <end position="250"/>
    </location>
</feature>
<dbReference type="AlphaFoldDB" id="A0AAJ6BJS4"/>
<evidence type="ECO:0000313" key="3">
    <source>
        <dbReference type="Proteomes" id="UP001220610"/>
    </source>
</evidence>
<keyword evidence="1" id="KW-0812">Transmembrane</keyword>
<dbReference type="Gene3D" id="1.20.120.1780">
    <property type="entry name" value="UbiA prenyltransferase"/>
    <property type="match status" value="1"/>
</dbReference>
<feature type="transmembrane region" description="Helical" evidence="1">
    <location>
        <begin position="131"/>
        <end position="152"/>
    </location>
</feature>
<evidence type="ECO:0000256" key="1">
    <source>
        <dbReference type="SAM" id="Phobius"/>
    </source>
</evidence>
<feature type="transmembrane region" description="Helical" evidence="1">
    <location>
        <begin position="5"/>
        <end position="25"/>
    </location>
</feature>
<name>A0AAJ6BJS4_9BACT</name>
<dbReference type="GO" id="GO:0016020">
    <property type="term" value="C:membrane"/>
    <property type="evidence" value="ECO:0007669"/>
    <property type="project" value="UniProtKB-SubCell"/>
</dbReference>
<feature type="transmembrane region" description="Helical" evidence="1">
    <location>
        <begin position="37"/>
        <end position="58"/>
    </location>
</feature>
<sequence>MASRIFQFFLFTSLFITGCALLMVHQTNQLFSLQYSFHAYFGFVAASTLCSYNFHWWLTPASPSENLRIRWTQQHKTLHLVLFFAGAFGSAWYFVQLLDHWEWLLIGAGLTFLYSAPKLPHRPFRWLQTIAIGKTIFLAFVWTYVTSFLPVALDGAHFTAPAWLFVGGRFFLIYAICIPFDYRDRDYDRQEGIRSMITWFSEQGINRLFYGSIILFAACTLAMAAYGFSWPVLLLLLLPGGLTALLFPRAKKDFSDYLYYFALDGLMALSALLTTLLRIL</sequence>
<dbReference type="Proteomes" id="UP001220610">
    <property type="component" value="Chromosome"/>
</dbReference>
<dbReference type="EMBL" id="CP119311">
    <property type="protein sequence ID" value="WEK38194.1"/>
    <property type="molecule type" value="Genomic_DNA"/>
</dbReference>
<reference evidence="2" key="1">
    <citation type="submission" date="2023-03" db="EMBL/GenBank/DDBJ databases">
        <title>Andean soil-derived lignocellulolytic bacterial consortium as a source of novel taxa and putative plastic-active enzymes.</title>
        <authorList>
            <person name="Diaz-Garcia L."/>
            <person name="Chuvochina M."/>
            <person name="Feuerriegel G."/>
            <person name="Bunk B."/>
            <person name="Sproer C."/>
            <person name="Streit W.R."/>
            <person name="Rodriguez L.M."/>
            <person name="Overmann J."/>
            <person name="Jimenez D.J."/>
        </authorList>
    </citation>
    <scope>NUCLEOTIDE SEQUENCE</scope>
    <source>
        <strain evidence="2">MAG 7</strain>
    </source>
</reference>
<protein>
    <submittedName>
        <fullName evidence="2">UbiA family prenyltransferase</fullName>
    </submittedName>
</protein>
<accession>A0AAJ6BJS4</accession>
<keyword evidence="1" id="KW-1133">Transmembrane helix</keyword>
<feature type="transmembrane region" description="Helical" evidence="1">
    <location>
        <begin position="257"/>
        <end position="279"/>
    </location>
</feature>
<evidence type="ECO:0000313" key="2">
    <source>
        <dbReference type="EMBL" id="WEK38194.1"/>
    </source>
</evidence>
<dbReference type="GO" id="GO:0016765">
    <property type="term" value="F:transferase activity, transferring alkyl or aryl (other than methyl) groups"/>
    <property type="evidence" value="ECO:0007669"/>
    <property type="project" value="InterPro"/>
</dbReference>
<feature type="transmembrane region" description="Helical" evidence="1">
    <location>
        <begin position="101"/>
        <end position="119"/>
    </location>
</feature>
<feature type="transmembrane region" description="Helical" evidence="1">
    <location>
        <begin position="158"/>
        <end position="180"/>
    </location>
</feature>
<dbReference type="PROSITE" id="PS51257">
    <property type="entry name" value="PROKAR_LIPOPROTEIN"/>
    <property type="match status" value="1"/>
</dbReference>
<keyword evidence="1" id="KW-0472">Membrane</keyword>
<feature type="transmembrane region" description="Helical" evidence="1">
    <location>
        <begin position="78"/>
        <end position="95"/>
    </location>
</feature>
<organism evidence="2 3">
    <name type="scientific">Candidatus Pseudobacter hemicellulosilyticus</name>
    <dbReference type="NCBI Taxonomy" id="3121375"/>
    <lineage>
        <taxon>Bacteria</taxon>
        <taxon>Pseudomonadati</taxon>
        <taxon>Bacteroidota</taxon>
        <taxon>Chitinophagia</taxon>
        <taxon>Chitinophagales</taxon>
        <taxon>Chitinophagaceae</taxon>
        <taxon>Pseudobacter</taxon>
    </lineage>
</organism>